<dbReference type="Pfam" id="PF01370">
    <property type="entry name" value="Epimerase"/>
    <property type="match status" value="1"/>
</dbReference>
<dbReference type="AlphaFoldDB" id="A0A9W7EXI6"/>
<comment type="caution">
    <text evidence="2">The sequence shown here is derived from an EMBL/GenBank/DDBJ whole genome shotgun (WGS) entry which is preliminary data.</text>
</comment>
<feature type="domain" description="NAD-dependent epimerase/dehydratase" evidence="1">
    <location>
        <begin position="7"/>
        <end position="210"/>
    </location>
</feature>
<evidence type="ECO:0000313" key="2">
    <source>
        <dbReference type="EMBL" id="GMH95433.1"/>
    </source>
</evidence>
<reference evidence="3" key="1">
    <citation type="journal article" date="2023" name="Commun. Biol.">
        <title>Genome analysis of Parmales, the sister group of diatoms, reveals the evolutionary specialization of diatoms from phago-mixotrophs to photoautotrophs.</title>
        <authorList>
            <person name="Ban H."/>
            <person name="Sato S."/>
            <person name="Yoshikawa S."/>
            <person name="Yamada K."/>
            <person name="Nakamura Y."/>
            <person name="Ichinomiya M."/>
            <person name="Sato N."/>
            <person name="Blanc-Mathieu R."/>
            <person name="Endo H."/>
            <person name="Kuwata A."/>
            <person name="Ogata H."/>
        </authorList>
    </citation>
    <scope>NUCLEOTIDE SEQUENCE [LARGE SCALE GENOMIC DNA]</scope>
</reference>
<dbReference type="InterPro" id="IPR050177">
    <property type="entry name" value="Lipid_A_modif_metabolic_enz"/>
</dbReference>
<evidence type="ECO:0000259" key="1">
    <source>
        <dbReference type="Pfam" id="PF01370"/>
    </source>
</evidence>
<dbReference type="InterPro" id="IPR001509">
    <property type="entry name" value="Epimerase_deHydtase"/>
</dbReference>
<dbReference type="Proteomes" id="UP001162640">
    <property type="component" value="Unassembled WGS sequence"/>
</dbReference>
<evidence type="ECO:0000313" key="3">
    <source>
        <dbReference type="Proteomes" id="UP001162640"/>
    </source>
</evidence>
<dbReference type="SUPFAM" id="SSF51735">
    <property type="entry name" value="NAD(P)-binding Rossmann-fold domains"/>
    <property type="match status" value="1"/>
</dbReference>
<sequence length="294" mass="32189">MQHLSQQHSNFYNDERVSFSQCDLSRKSMLDKAFSHPLEEGGGWDLVVNLAAETASGCNDATYEARCLNVSKNCAEYASSTLPTPPKLYIEMSTAAVYASQSRAPAKENAQLAPWTVQAEYKLKAEDAVKEVAGAMPLVIFRPAIVYGNGDRTSIMPRAVAAATYVNSNESMNFLWDGALRMNTVHVNDVCRAIAHAYTNPSLFKNKTFNLVDSGDSDQARVNGYLGDIFGINVGFVGRMLSNVARINMDGAVEVANEKHLQPWGKLCAERNIDTVLSPLIHRELLASFTSTPS</sequence>
<dbReference type="InterPro" id="IPR036291">
    <property type="entry name" value="NAD(P)-bd_dom_sf"/>
</dbReference>
<accession>A0A9W7EXI6</accession>
<proteinExistence type="predicted"/>
<dbReference type="PANTHER" id="PTHR43245:SF11">
    <property type="entry name" value="LD23561P"/>
    <property type="match status" value="1"/>
</dbReference>
<name>A0A9W7EXI6_9STRA</name>
<dbReference type="PANTHER" id="PTHR43245">
    <property type="entry name" value="BIFUNCTIONAL POLYMYXIN RESISTANCE PROTEIN ARNA"/>
    <property type="match status" value="1"/>
</dbReference>
<gene>
    <name evidence="2" type="ORF">TL16_g13157</name>
</gene>
<dbReference type="Gene3D" id="3.40.50.720">
    <property type="entry name" value="NAD(P)-binding Rossmann-like Domain"/>
    <property type="match status" value="1"/>
</dbReference>
<dbReference type="EMBL" id="BLQM01000606">
    <property type="protein sequence ID" value="GMH95433.1"/>
    <property type="molecule type" value="Genomic_DNA"/>
</dbReference>
<protein>
    <recommendedName>
        <fullName evidence="1">NAD-dependent epimerase/dehydratase domain-containing protein</fullName>
    </recommendedName>
</protein>
<organism evidence="2 3">
    <name type="scientific">Triparma laevis f. inornata</name>
    <dbReference type="NCBI Taxonomy" id="1714386"/>
    <lineage>
        <taxon>Eukaryota</taxon>
        <taxon>Sar</taxon>
        <taxon>Stramenopiles</taxon>
        <taxon>Ochrophyta</taxon>
        <taxon>Bolidophyceae</taxon>
        <taxon>Parmales</taxon>
        <taxon>Triparmaceae</taxon>
        <taxon>Triparma</taxon>
    </lineage>
</organism>